<dbReference type="InterPro" id="IPR018062">
    <property type="entry name" value="HTH_AraC-typ_CS"/>
</dbReference>
<accession>U2L2E7</accession>
<dbReference type="PANTHER" id="PTHR43280:SF2">
    <property type="entry name" value="HTH-TYPE TRANSCRIPTIONAL REGULATOR EXSA"/>
    <property type="match status" value="1"/>
</dbReference>
<dbReference type="EMBL" id="AVQI01000008">
    <property type="protein sequence ID" value="ERK04917.1"/>
    <property type="molecule type" value="Genomic_DNA"/>
</dbReference>
<dbReference type="SUPFAM" id="SSF51215">
    <property type="entry name" value="Regulatory protein AraC"/>
    <property type="match status" value="1"/>
</dbReference>
<comment type="caution">
    <text evidence="5">The sequence shown here is derived from an EMBL/GenBank/DDBJ whole genome shotgun (WGS) entry which is preliminary data.</text>
</comment>
<reference evidence="7 8" key="1">
    <citation type="submission" date="2013-08" db="EMBL/GenBank/DDBJ databases">
        <authorList>
            <person name="Durkin A.S."/>
            <person name="Haft D.R."/>
            <person name="McCorrison J."/>
            <person name="Torralba M."/>
            <person name="Gillis M."/>
            <person name="Haft D.H."/>
            <person name="Methe B."/>
            <person name="Sutton G."/>
            <person name="Nelson K.E."/>
        </authorList>
    </citation>
    <scope>NUCLEOTIDE SEQUENCE [LARGE SCALE GENOMIC DNA]</scope>
    <source>
        <strain evidence="6 8">ATCC 35536</strain>
        <strain evidence="5 7">VPI DR56BR1116</strain>
    </source>
</reference>
<dbReference type="PATRIC" id="fig|1125725.3.peg.2363"/>
<gene>
    <name evidence="6" type="ORF">HMPREF0860_1200</name>
    <name evidence="5" type="ORF">HMPREF1325_1062</name>
</gene>
<dbReference type="GO" id="GO:0043565">
    <property type="term" value="F:sequence-specific DNA binding"/>
    <property type="evidence" value="ECO:0007669"/>
    <property type="project" value="InterPro"/>
</dbReference>
<organism evidence="5 7">
    <name type="scientific">Treponema socranskii subsp. socranskii VPI DR56BR1116 = ATCC 35536</name>
    <dbReference type="NCBI Taxonomy" id="1125725"/>
    <lineage>
        <taxon>Bacteria</taxon>
        <taxon>Pseudomonadati</taxon>
        <taxon>Spirochaetota</taxon>
        <taxon>Spirochaetia</taxon>
        <taxon>Spirochaetales</taxon>
        <taxon>Treponemataceae</taxon>
        <taxon>Treponema</taxon>
    </lineage>
</organism>
<evidence type="ECO:0000313" key="6">
    <source>
        <dbReference type="EMBL" id="ERK04917.1"/>
    </source>
</evidence>
<dbReference type="EMBL" id="AUZJ01000064">
    <property type="protein sequence ID" value="ERF59643.1"/>
    <property type="molecule type" value="Genomic_DNA"/>
</dbReference>
<evidence type="ECO:0000313" key="7">
    <source>
        <dbReference type="Proteomes" id="UP000016412"/>
    </source>
</evidence>
<evidence type="ECO:0000256" key="2">
    <source>
        <dbReference type="ARBA" id="ARBA00023125"/>
    </source>
</evidence>
<dbReference type="GO" id="GO:0003700">
    <property type="term" value="F:DNA-binding transcription factor activity"/>
    <property type="evidence" value="ECO:0007669"/>
    <property type="project" value="InterPro"/>
</dbReference>
<name>U2L2E7_TRESO</name>
<dbReference type="Gene3D" id="1.10.10.60">
    <property type="entry name" value="Homeodomain-like"/>
    <property type="match status" value="1"/>
</dbReference>
<dbReference type="RefSeq" id="WP_021331375.1">
    <property type="nucleotide sequence ID" value="NZ_AUZJ01000064.1"/>
</dbReference>
<dbReference type="SUPFAM" id="SSF46689">
    <property type="entry name" value="Homeodomain-like"/>
    <property type="match status" value="1"/>
</dbReference>
<dbReference type="AlphaFoldDB" id="U2L2E7"/>
<dbReference type="STRING" id="1125725.HMPREF1325_1062"/>
<proteinExistence type="predicted"/>
<dbReference type="PROSITE" id="PS01124">
    <property type="entry name" value="HTH_ARAC_FAMILY_2"/>
    <property type="match status" value="1"/>
</dbReference>
<keyword evidence="1" id="KW-0805">Transcription regulation</keyword>
<dbReference type="Proteomes" id="UP000016646">
    <property type="component" value="Unassembled WGS sequence"/>
</dbReference>
<dbReference type="PRINTS" id="PR00032">
    <property type="entry name" value="HTHARAC"/>
</dbReference>
<evidence type="ECO:0000313" key="5">
    <source>
        <dbReference type="EMBL" id="ERF59643.1"/>
    </source>
</evidence>
<dbReference type="InterPro" id="IPR037923">
    <property type="entry name" value="HTH-like"/>
</dbReference>
<dbReference type="InterPro" id="IPR020449">
    <property type="entry name" value="Tscrpt_reg_AraC-type_HTH"/>
</dbReference>
<dbReference type="PANTHER" id="PTHR43280">
    <property type="entry name" value="ARAC-FAMILY TRANSCRIPTIONAL REGULATOR"/>
    <property type="match status" value="1"/>
</dbReference>
<sequence>MDIDNTAYYTPFYPQKLISVDAIVTVHYFEYRNTFSFAGERHDFWELVCVDKGEIEIYNGKAWSLLRRGQIKFHKPNEFHALKANGIDSPNVIVISFICASCAIDFFRDKTLSYTQKEQSLLAEIIAHARSLFATPLDDPYVPKMEARTAAFPWEAQLIVSNLELLLLSLYRTHIEREPAKQTHVSSYARLSYEDEIVKATLDYFMKNMFRMLRSDEVCDTVHVSYDLLKSIFSKRFGCGPMKYFTRMRIDEIKTLIRNSVMNVSELASHFGYSSIHYFSRQFKNETGMSPTEYATSIKAKTEKEFG</sequence>
<feature type="domain" description="HTH araC/xylS-type" evidence="4">
    <location>
        <begin position="199"/>
        <end position="297"/>
    </location>
</feature>
<dbReference type="InterPro" id="IPR009057">
    <property type="entry name" value="Homeodomain-like_sf"/>
</dbReference>
<evidence type="ECO:0000313" key="8">
    <source>
        <dbReference type="Proteomes" id="UP000016646"/>
    </source>
</evidence>
<dbReference type="eggNOG" id="COG2207">
    <property type="taxonomic scope" value="Bacteria"/>
</dbReference>
<dbReference type="Pfam" id="PF12833">
    <property type="entry name" value="HTH_18"/>
    <property type="match status" value="1"/>
</dbReference>
<dbReference type="InterPro" id="IPR018060">
    <property type="entry name" value="HTH_AraC"/>
</dbReference>
<keyword evidence="2 5" id="KW-0238">DNA-binding</keyword>
<protein>
    <submittedName>
        <fullName evidence="5">DNA-binding helix-turn-helix protein</fullName>
    </submittedName>
</protein>
<keyword evidence="3" id="KW-0804">Transcription</keyword>
<evidence type="ECO:0000256" key="1">
    <source>
        <dbReference type="ARBA" id="ARBA00023015"/>
    </source>
</evidence>
<evidence type="ECO:0000259" key="4">
    <source>
        <dbReference type="PROSITE" id="PS01124"/>
    </source>
</evidence>
<keyword evidence="8" id="KW-1185">Reference proteome</keyword>
<dbReference type="Proteomes" id="UP000016412">
    <property type="component" value="Unassembled WGS sequence"/>
</dbReference>
<evidence type="ECO:0000256" key="3">
    <source>
        <dbReference type="ARBA" id="ARBA00023163"/>
    </source>
</evidence>
<dbReference type="PROSITE" id="PS00041">
    <property type="entry name" value="HTH_ARAC_FAMILY_1"/>
    <property type="match status" value="1"/>
</dbReference>
<dbReference type="SMART" id="SM00342">
    <property type="entry name" value="HTH_ARAC"/>
    <property type="match status" value="1"/>
</dbReference>